<dbReference type="Pfam" id="PF09976">
    <property type="entry name" value="TPR_21"/>
    <property type="match status" value="1"/>
</dbReference>
<dbReference type="InterPro" id="IPR018704">
    <property type="entry name" value="SecYEG/CpoB_TPR"/>
</dbReference>
<organism evidence="10 11">
    <name type="scientific">Hylemonella gracilis</name>
    <dbReference type="NCBI Taxonomy" id="80880"/>
    <lineage>
        <taxon>Bacteria</taxon>
        <taxon>Pseudomonadati</taxon>
        <taxon>Pseudomonadota</taxon>
        <taxon>Betaproteobacteria</taxon>
        <taxon>Burkholderiales</taxon>
        <taxon>Comamonadaceae</taxon>
        <taxon>Hylemonella</taxon>
    </lineage>
</organism>
<proteinExistence type="predicted"/>
<feature type="domain" description="Ancillary SecYEG translocon subunit/Cell division coordinator CpoB TPR" evidence="9">
    <location>
        <begin position="16"/>
        <end position="222"/>
    </location>
</feature>
<evidence type="ECO:0000259" key="9">
    <source>
        <dbReference type="Pfam" id="PF09976"/>
    </source>
</evidence>
<comment type="subcellular location">
    <subcellularLocation>
        <location evidence="2">Cell membrane</location>
    </subcellularLocation>
    <subcellularLocation>
        <location evidence="1">Membrane</location>
        <topology evidence="1">Single-pass membrane protein</topology>
    </subcellularLocation>
</comment>
<evidence type="ECO:0000256" key="3">
    <source>
        <dbReference type="ARBA" id="ARBA00022475"/>
    </source>
</evidence>
<evidence type="ECO:0000256" key="2">
    <source>
        <dbReference type="ARBA" id="ARBA00004236"/>
    </source>
</evidence>
<keyword evidence="7" id="KW-0143">Chaperone</keyword>
<keyword evidence="3" id="KW-1003">Cell membrane</keyword>
<evidence type="ECO:0000313" key="10">
    <source>
        <dbReference type="EMBL" id="QBK05583.1"/>
    </source>
</evidence>
<keyword evidence="4 8" id="KW-0812">Transmembrane</keyword>
<name>A0A4P6UKG1_9BURK</name>
<reference evidence="10 11" key="1">
    <citation type="submission" date="2018-07" db="EMBL/GenBank/DDBJ databases">
        <title>Exploring interactions and the metabolic potential of the ultra-small soil bacteria Hylemonella gracilis.</title>
        <authorList>
            <person name="Tyc O."/>
            <person name="Kulkarni P."/>
            <person name="Gawehns F."/>
            <person name="Hundscheid M."/>
            <person name="Zweers H."/>
            <person name="Garbeva P."/>
        </authorList>
    </citation>
    <scope>NUCLEOTIDE SEQUENCE [LARGE SCALE GENOMIC DNA]</scope>
    <source>
        <strain evidence="10 11">NS1</strain>
    </source>
</reference>
<gene>
    <name evidence="10" type="ORF">DW355_13325</name>
</gene>
<dbReference type="GO" id="GO:0044877">
    <property type="term" value="F:protein-containing complex binding"/>
    <property type="evidence" value="ECO:0007669"/>
    <property type="project" value="InterPro"/>
</dbReference>
<dbReference type="InterPro" id="IPR026039">
    <property type="entry name" value="YfgM"/>
</dbReference>
<dbReference type="PIRSF" id="PIRSF006170">
    <property type="entry name" value="YfgM"/>
    <property type="match status" value="1"/>
</dbReference>
<sequence length="234" mass="25524">MAHFDLEEQEKLAQIKHFWKQYGNLLTAVLVVVLLALSGWWGWKAWQNRQTMQATALYEEMERIAANPAADPDGARLTRALADMKDRFPRTAQAQQAALQVAALHAQAGLAQPARLDAARAALQWLAEQGRDEGYRALARLRLAGLLLDSKSYDAALAQLSADFPSEFAALAADRRGDIFLAQGKKTEAAAEYLKAWQGLDVQAGPGSNYRQVVDAKLAALGVQPTSAAPSEVR</sequence>
<keyword evidence="5 8" id="KW-1133">Transmembrane helix</keyword>
<evidence type="ECO:0000313" key="11">
    <source>
        <dbReference type="Proteomes" id="UP000292939"/>
    </source>
</evidence>
<evidence type="ECO:0000256" key="7">
    <source>
        <dbReference type="ARBA" id="ARBA00023186"/>
    </source>
</evidence>
<dbReference type="GO" id="GO:0005886">
    <property type="term" value="C:plasma membrane"/>
    <property type="evidence" value="ECO:0007669"/>
    <property type="project" value="UniProtKB-SubCell"/>
</dbReference>
<evidence type="ECO:0000256" key="8">
    <source>
        <dbReference type="SAM" id="Phobius"/>
    </source>
</evidence>
<keyword evidence="6 8" id="KW-0472">Membrane</keyword>
<feature type="transmembrane region" description="Helical" evidence="8">
    <location>
        <begin position="21"/>
        <end position="43"/>
    </location>
</feature>
<accession>A0A4P6UKG1</accession>
<evidence type="ECO:0000256" key="5">
    <source>
        <dbReference type="ARBA" id="ARBA00022989"/>
    </source>
</evidence>
<dbReference type="OrthoDB" id="8521102at2"/>
<dbReference type="KEGG" id="hgr:DW355_13325"/>
<evidence type="ECO:0000256" key="1">
    <source>
        <dbReference type="ARBA" id="ARBA00004167"/>
    </source>
</evidence>
<evidence type="ECO:0000256" key="4">
    <source>
        <dbReference type="ARBA" id="ARBA00022692"/>
    </source>
</evidence>
<dbReference type="RefSeq" id="WP_131280773.1">
    <property type="nucleotide sequence ID" value="NZ_CP031395.1"/>
</dbReference>
<dbReference type="PANTHER" id="PTHR38035:SF1">
    <property type="entry name" value="ANCILLARY SECYEG TRANSLOCON SUBUNIT"/>
    <property type="match status" value="1"/>
</dbReference>
<dbReference type="EMBL" id="CP031395">
    <property type="protein sequence ID" value="QBK05583.1"/>
    <property type="molecule type" value="Genomic_DNA"/>
</dbReference>
<dbReference type="Proteomes" id="UP000292939">
    <property type="component" value="Chromosome"/>
</dbReference>
<dbReference type="AlphaFoldDB" id="A0A4P6UKG1"/>
<evidence type="ECO:0000256" key="6">
    <source>
        <dbReference type="ARBA" id="ARBA00023136"/>
    </source>
</evidence>
<dbReference type="PANTHER" id="PTHR38035">
    <property type="entry name" value="UPF0070 PROTEIN YFGM"/>
    <property type="match status" value="1"/>
</dbReference>
<protein>
    <recommendedName>
        <fullName evidence="9">Ancillary SecYEG translocon subunit/Cell division coordinator CpoB TPR domain-containing protein</fullName>
    </recommendedName>
</protein>